<reference evidence="1" key="2">
    <citation type="journal article" date="2023" name="IMA Fungus">
        <title>Comparative genomic study of the Penicillium genus elucidates a diverse pangenome and 15 lateral gene transfer events.</title>
        <authorList>
            <person name="Petersen C."/>
            <person name="Sorensen T."/>
            <person name="Nielsen M.R."/>
            <person name="Sondergaard T.E."/>
            <person name="Sorensen J.L."/>
            <person name="Fitzpatrick D.A."/>
            <person name="Frisvad J.C."/>
            <person name="Nielsen K.L."/>
        </authorList>
    </citation>
    <scope>NUCLEOTIDE SEQUENCE</scope>
    <source>
        <strain evidence="1">IBT 16125</strain>
    </source>
</reference>
<reference evidence="1" key="1">
    <citation type="submission" date="2022-12" db="EMBL/GenBank/DDBJ databases">
        <authorList>
            <person name="Petersen C."/>
        </authorList>
    </citation>
    <scope>NUCLEOTIDE SEQUENCE</scope>
    <source>
        <strain evidence="1">IBT 16125</strain>
    </source>
</reference>
<dbReference type="AlphaFoldDB" id="A0AAD6FZ69"/>
<sequence>MQLPQSLLPQTNQPPAPTPMPKWSYFILVPLDDKTIQSYNTHKDLEILLNATHKTLTPENTDVETVLGDGPMAPGNIVSIRIDLQYPLDDEVDVDGQYRSWLLGRAACEVEDWIIRYRELGEVPAAFGSLLADIFLADVF</sequence>
<name>A0AAD6FZ69_9EURO</name>
<dbReference type="RefSeq" id="XP_056762817.1">
    <property type="nucleotide sequence ID" value="XM_056913968.1"/>
</dbReference>
<accession>A0AAD6FZ69</accession>
<dbReference type="EMBL" id="JAPVEA010000008">
    <property type="protein sequence ID" value="KAJ5439588.1"/>
    <property type="molecule type" value="Genomic_DNA"/>
</dbReference>
<organism evidence="1 2">
    <name type="scientific">Penicillium daleae</name>
    <dbReference type="NCBI Taxonomy" id="63821"/>
    <lineage>
        <taxon>Eukaryota</taxon>
        <taxon>Fungi</taxon>
        <taxon>Dikarya</taxon>
        <taxon>Ascomycota</taxon>
        <taxon>Pezizomycotina</taxon>
        <taxon>Eurotiomycetes</taxon>
        <taxon>Eurotiomycetidae</taxon>
        <taxon>Eurotiales</taxon>
        <taxon>Aspergillaceae</taxon>
        <taxon>Penicillium</taxon>
    </lineage>
</organism>
<gene>
    <name evidence="1" type="ORF">N7458_010586</name>
</gene>
<dbReference type="GeneID" id="81604211"/>
<protein>
    <submittedName>
        <fullName evidence="1">Fungal-specific transcription factor domain-containing protein</fullName>
    </submittedName>
</protein>
<evidence type="ECO:0000313" key="1">
    <source>
        <dbReference type="EMBL" id="KAJ5439588.1"/>
    </source>
</evidence>
<comment type="caution">
    <text evidence="1">The sequence shown here is derived from an EMBL/GenBank/DDBJ whole genome shotgun (WGS) entry which is preliminary data.</text>
</comment>
<evidence type="ECO:0000313" key="2">
    <source>
        <dbReference type="Proteomes" id="UP001213681"/>
    </source>
</evidence>
<dbReference type="Proteomes" id="UP001213681">
    <property type="component" value="Unassembled WGS sequence"/>
</dbReference>
<keyword evidence="2" id="KW-1185">Reference proteome</keyword>
<proteinExistence type="predicted"/>